<feature type="transmembrane region" description="Helical" evidence="7">
    <location>
        <begin position="67"/>
        <end position="86"/>
    </location>
</feature>
<keyword evidence="3" id="KW-1003">Cell membrane</keyword>
<feature type="transmembrane region" description="Helical" evidence="7">
    <location>
        <begin position="345"/>
        <end position="367"/>
    </location>
</feature>
<evidence type="ECO:0000256" key="3">
    <source>
        <dbReference type="ARBA" id="ARBA00022475"/>
    </source>
</evidence>
<protein>
    <submittedName>
        <fullName evidence="9">ACS family glucarate transporter-like MFS transporter</fullName>
    </submittedName>
</protein>
<dbReference type="InterPro" id="IPR020846">
    <property type="entry name" value="MFS_dom"/>
</dbReference>
<feature type="domain" description="Major facilitator superfamily (MFS) profile" evidence="8">
    <location>
        <begin position="29"/>
        <end position="435"/>
    </location>
</feature>
<comment type="subcellular location">
    <subcellularLocation>
        <location evidence="1">Cell membrane</location>
        <topology evidence="1">Multi-pass membrane protein</topology>
    </subcellularLocation>
</comment>
<feature type="transmembrane region" description="Helical" evidence="7">
    <location>
        <begin position="379"/>
        <end position="405"/>
    </location>
</feature>
<feature type="transmembrane region" description="Helical" evidence="7">
    <location>
        <begin position="411"/>
        <end position="432"/>
    </location>
</feature>
<dbReference type="PANTHER" id="PTHR11662">
    <property type="entry name" value="SOLUTE CARRIER FAMILY 17"/>
    <property type="match status" value="1"/>
</dbReference>
<evidence type="ECO:0000313" key="9">
    <source>
        <dbReference type="EMBL" id="TCS77073.1"/>
    </source>
</evidence>
<keyword evidence="2" id="KW-0813">Transport</keyword>
<feature type="transmembrane region" description="Helical" evidence="7">
    <location>
        <begin position="247"/>
        <end position="268"/>
    </location>
</feature>
<dbReference type="OrthoDB" id="105228at2"/>
<dbReference type="InterPro" id="IPR050382">
    <property type="entry name" value="MFS_Na/Anion_cotransporter"/>
</dbReference>
<dbReference type="GO" id="GO:0005886">
    <property type="term" value="C:plasma membrane"/>
    <property type="evidence" value="ECO:0007669"/>
    <property type="project" value="UniProtKB-SubCell"/>
</dbReference>
<name>A0A4R3K346_9FIRM</name>
<dbReference type="InterPro" id="IPR036259">
    <property type="entry name" value="MFS_trans_sf"/>
</dbReference>
<dbReference type="GO" id="GO:0022857">
    <property type="term" value="F:transmembrane transporter activity"/>
    <property type="evidence" value="ECO:0007669"/>
    <property type="project" value="InterPro"/>
</dbReference>
<evidence type="ECO:0000256" key="6">
    <source>
        <dbReference type="ARBA" id="ARBA00023136"/>
    </source>
</evidence>
<evidence type="ECO:0000256" key="1">
    <source>
        <dbReference type="ARBA" id="ARBA00004651"/>
    </source>
</evidence>
<dbReference type="InterPro" id="IPR011701">
    <property type="entry name" value="MFS"/>
</dbReference>
<gene>
    <name evidence="9" type="ORF">EDC37_11932</name>
</gene>
<feature type="transmembrane region" description="Helical" evidence="7">
    <location>
        <begin position="98"/>
        <end position="116"/>
    </location>
</feature>
<reference evidence="9 10" key="1">
    <citation type="submission" date="2019-03" db="EMBL/GenBank/DDBJ databases">
        <title>Genomic Encyclopedia of Type Strains, Phase IV (KMG-IV): sequencing the most valuable type-strain genomes for metagenomic binning, comparative biology and taxonomic classification.</title>
        <authorList>
            <person name="Goeker M."/>
        </authorList>
    </citation>
    <scope>NUCLEOTIDE SEQUENCE [LARGE SCALE GENOMIC DNA]</scope>
    <source>
        <strain evidence="9 10">DSM 20467</strain>
    </source>
</reference>
<dbReference type="CDD" id="cd17319">
    <property type="entry name" value="MFS_ExuT_GudP_like"/>
    <property type="match status" value="1"/>
</dbReference>
<evidence type="ECO:0000259" key="8">
    <source>
        <dbReference type="PROSITE" id="PS50850"/>
    </source>
</evidence>
<feature type="transmembrane region" description="Helical" evidence="7">
    <location>
        <begin position="27"/>
        <end position="47"/>
    </location>
</feature>
<keyword evidence="10" id="KW-1185">Reference proteome</keyword>
<keyword evidence="6 7" id="KW-0472">Membrane</keyword>
<evidence type="ECO:0000256" key="7">
    <source>
        <dbReference type="SAM" id="Phobius"/>
    </source>
</evidence>
<dbReference type="SUPFAM" id="SSF103473">
    <property type="entry name" value="MFS general substrate transporter"/>
    <property type="match status" value="1"/>
</dbReference>
<proteinExistence type="predicted"/>
<dbReference type="EMBL" id="SMAA01000019">
    <property type="protein sequence ID" value="TCS77073.1"/>
    <property type="molecule type" value="Genomic_DNA"/>
</dbReference>
<dbReference type="RefSeq" id="WP_132551185.1">
    <property type="nucleotide sequence ID" value="NZ_SMAA01000019.1"/>
</dbReference>
<keyword evidence="4 7" id="KW-0812">Transmembrane</keyword>
<evidence type="ECO:0000313" key="10">
    <source>
        <dbReference type="Proteomes" id="UP000295188"/>
    </source>
</evidence>
<organism evidence="9 10">
    <name type="scientific">Pectinatus cerevisiiphilus</name>
    <dbReference type="NCBI Taxonomy" id="86956"/>
    <lineage>
        <taxon>Bacteria</taxon>
        <taxon>Bacillati</taxon>
        <taxon>Bacillota</taxon>
        <taxon>Negativicutes</taxon>
        <taxon>Selenomonadales</taxon>
        <taxon>Selenomonadaceae</taxon>
        <taxon>Pectinatus</taxon>
    </lineage>
</organism>
<dbReference type="Pfam" id="PF07690">
    <property type="entry name" value="MFS_1"/>
    <property type="match status" value="1"/>
</dbReference>
<dbReference type="PROSITE" id="PS50850">
    <property type="entry name" value="MFS"/>
    <property type="match status" value="1"/>
</dbReference>
<dbReference type="Gene3D" id="1.20.1250.20">
    <property type="entry name" value="MFS general substrate transporter like domains"/>
    <property type="match status" value="2"/>
</dbReference>
<dbReference type="InterPro" id="IPR000849">
    <property type="entry name" value="Sugar_P_transporter"/>
</dbReference>
<accession>A0A4R3K346</accession>
<evidence type="ECO:0000256" key="4">
    <source>
        <dbReference type="ARBA" id="ARBA00022692"/>
    </source>
</evidence>
<evidence type="ECO:0000256" key="5">
    <source>
        <dbReference type="ARBA" id="ARBA00022989"/>
    </source>
</evidence>
<comment type="caution">
    <text evidence="9">The sequence shown here is derived from an EMBL/GenBank/DDBJ whole genome shotgun (WGS) entry which is preliminary data.</text>
</comment>
<keyword evidence="5 7" id="KW-1133">Transmembrane helix</keyword>
<feature type="transmembrane region" description="Helical" evidence="7">
    <location>
        <begin position="322"/>
        <end position="339"/>
    </location>
</feature>
<sequence>MENDKITAENYTTLEASKIYKKTKMRWVIAGLMWAAIAINFLDRTTLAIATPHIMQDLHVTTQEMGMLMSAFFLCYALLQIPAGFVSEKIGQRKALGLSVLWWSIATGLTGIATGFKSLMGLRMVLGIGEAGAYPSNAAITRKWFPKSERATVGGIFDSGQKFGGAFGVPVLTWLMISIGWRETFAVLGIIGIVWSIAWWFFFKDDPADHKGVNKLELDYIHDGEEVKEKDKTMPLKWWQLLRYRNVIAMCIGFFMINYNSYFFITWLPMYLMKDRGLSFSQMGFAASLPLLCGAIIEILAGYLSDRVHSSGKMSLTKTRKLFLCIGLIMAAFIGFAAVSESLIVALILLCISKSGTVVAASQVWAIPSEIAPRNMTGIVAGIQNCISNFGGVVGPIITGFIVGYTGHFEFALLFSAFLLLIAILNFIFVLGKIEPIRVEKQ</sequence>
<evidence type="ECO:0000256" key="2">
    <source>
        <dbReference type="ARBA" id="ARBA00022448"/>
    </source>
</evidence>
<feature type="transmembrane region" description="Helical" evidence="7">
    <location>
        <begin position="184"/>
        <end position="203"/>
    </location>
</feature>
<dbReference type="PANTHER" id="PTHR11662:SF399">
    <property type="entry name" value="FI19708P1-RELATED"/>
    <property type="match status" value="1"/>
</dbReference>
<feature type="transmembrane region" description="Helical" evidence="7">
    <location>
        <begin position="280"/>
        <end position="301"/>
    </location>
</feature>
<dbReference type="Proteomes" id="UP000295188">
    <property type="component" value="Unassembled WGS sequence"/>
</dbReference>
<dbReference type="AlphaFoldDB" id="A0A4R3K346"/>
<dbReference type="PIRSF" id="PIRSF002808">
    <property type="entry name" value="Hexose_phosphate_transp"/>
    <property type="match status" value="1"/>
</dbReference>